<dbReference type="CDD" id="cd08417">
    <property type="entry name" value="PBP2_Nitroaromatics_like"/>
    <property type="match status" value="1"/>
</dbReference>
<dbReference type="Pfam" id="PF00126">
    <property type="entry name" value="HTH_1"/>
    <property type="match status" value="1"/>
</dbReference>
<dbReference type="GO" id="GO:0003677">
    <property type="term" value="F:DNA binding"/>
    <property type="evidence" value="ECO:0007669"/>
    <property type="project" value="UniProtKB-KW"/>
</dbReference>
<keyword evidence="2" id="KW-0805">Transcription regulation</keyword>
<protein>
    <recommendedName>
        <fullName evidence="5">HTH lysR-type domain-containing protein</fullName>
    </recommendedName>
</protein>
<keyword evidence="3" id="KW-0238">DNA-binding</keyword>
<dbReference type="Pfam" id="PF03466">
    <property type="entry name" value="LysR_substrate"/>
    <property type="match status" value="1"/>
</dbReference>
<organism evidence="6 7">
    <name type="scientific">Endozoicomonas elysicola</name>
    <dbReference type="NCBI Taxonomy" id="305900"/>
    <lineage>
        <taxon>Bacteria</taxon>
        <taxon>Pseudomonadati</taxon>
        <taxon>Pseudomonadota</taxon>
        <taxon>Gammaproteobacteria</taxon>
        <taxon>Oceanospirillales</taxon>
        <taxon>Endozoicomonadaceae</taxon>
        <taxon>Endozoicomonas</taxon>
    </lineage>
</organism>
<dbReference type="PRINTS" id="PR00039">
    <property type="entry name" value="HTHLYSR"/>
</dbReference>
<dbReference type="RefSeq" id="WP_020584049.1">
    <property type="nucleotide sequence ID" value="NZ_JOJP01000001.1"/>
</dbReference>
<evidence type="ECO:0000259" key="5">
    <source>
        <dbReference type="PROSITE" id="PS50931"/>
    </source>
</evidence>
<comment type="similarity">
    <text evidence="1">Belongs to the LysR transcriptional regulatory family.</text>
</comment>
<comment type="caution">
    <text evidence="6">The sequence shown here is derived from an EMBL/GenBank/DDBJ whole genome shotgun (WGS) entry which is preliminary data.</text>
</comment>
<dbReference type="InterPro" id="IPR037402">
    <property type="entry name" value="YidZ_PBP2"/>
</dbReference>
<dbReference type="PANTHER" id="PTHR30118:SF15">
    <property type="entry name" value="TRANSCRIPTIONAL REGULATORY PROTEIN"/>
    <property type="match status" value="1"/>
</dbReference>
<dbReference type="SUPFAM" id="SSF46785">
    <property type="entry name" value="Winged helix' DNA-binding domain"/>
    <property type="match status" value="1"/>
</dbReference>
<dbReference type="InterPro" id="IPR005119">
    <property type="entry name" value="LysR_subst-bd"/>
</dbReference>
<sequence>MQLAKIDLNLFIVFEVIYREGNLTRAARILNITQPAVSNALSRLRNSLDDPLFERHGDRMKPTAFAENLIGPVRESLWLLNNGLMSKSHFDPRETRKVIRISMSDLSSALLLPALLPVLREQAPGIVLETRHIPQDEVAENLTSFYLDFSIQSPQVMDQRLQNQLLLSNDYVCMVRKDHPALHQKMTLDVYLTLNHIHTSSRPKGPGHIDLALNRIGKKRKIAARLQNYLVAPELVKVTDLALTVPRKLAANFDLATLELPFNVSEKALHLYWSTAKEEDPANQWLRQLIIDTAATV</sequence>
<evidence type="ECO:0000313" key="6">
    <source>
        <dbReference type="EMBL" id="KEI70196.1"/>
    </source>
</evidence>
<evidence type="ECO:0000313" key="7">
    <source>
        <dbReference type="Proteomes" id="UP000027997"/>
    </source>
</evidence>
<dbReference type="InterPro" id="IPR036390">
    <property type="entry name" value="WH_DNA-bd_sf"/>
</dbReference>
<dbReference type="STRING" id="305900.GV64_05060"/>
<dbReference type="SUPFAM" id="SSF53850">
    <property type="entry name" value="Periplasmic binding protein-like II"/>
    <property type="match status" value="1"/>
</dbReference>
<dbReference type="InterPro" id="IPR036388">
    <property type="entry name" value="WH-like_DNA-bd_sf"/>
</dbReference>
<evidence type="ECO:0000256" key="2">
    <source>
        <dbReference type="ARBA" id="ARBA00023015"/>
    </source>
</evidence>
<dbReference type="PANTHER" id="PTHR30118">
    <property type="entry name" value="HTH-TYPE TRANSCRIPTIONAL REGULATOR LEUO-RELATED"/>
    <property type="match status" value="1"/>
</dbReference>
<dbReference type="PROSITE" id="PS50931">
    <property type="entry name" value="HTH_LYSR"/>
    <property type="match status" value="1"/>
</dbReference>
<proteinExistence type="inferred from homology"/>
<dbReference type="InterPro" id="IPR050389">
    <property type="entry name" value="LysR-type_TF"/>
</dbReference>
<dbReference type="EMBL" id="JOJP01000001">
    <property type="protein sequence ID" value="KEI70196.1"/>
    <property type="molecule type" value="Genomic_DNA"/>
</dbReference>
<dbReference type="eggNOG" id="COG0583">
    <property type="taxonomic scope" value="Bacteria"/>
</dbReference>
<accession>A0A081K7S0</accession>
<evidence type="ECO:0000256" key="1">
    <source>
        <dbReference type="ARBA" id="ARBA00009437"/>
    </source>
</evidence>
<keyword evidence="7" id="KW-1185">Reference proteome</keyword>
<gene>
    <name evidence="6" type="ORF">GV64_05060</name>
</gene>
<dbReference type="Proteomes" id="UP000027997">
    <property type="component" value="Unassembled WGS sequence"/>
</dbReference>
<dbReference type="Gene3D" id="1.10.10.10">
    <property type="entry name" value="Winged helix-like DNA-binding domain superfamily/Winged helix DNA-binding domain"/>
    <property type="match status" value="1"/>
</dbReference>
<reference evidence="6 7" key="1">
    <citation type="submission" date="2014-06" db="EMBL/GenBank/DDBJ databases">
        <title>Whole Genome Sequences of Three Symbiotic Endozoicomonas Bacteria.</title>
        <authorList>
            <person name="Neave M.J."/>
            <person name="Apprill A."/>
            <person name="Voolstra C.R."/>
        </authorList>
    </citation>
    <scope>NUCLEOTIDE SEQUENCE [LARGE SCALE GENOMIC DNA]</scope>
    <source>
        <strain evidence="6 7">DSM 22380</strain>
    </source>
</reference>
<dbReference type="AlphaFoldDB" id="A0A081K7S0"/>
<dbReference type="InterPro" id="IPR000847">
    <property type="entry name" value="LysR_HTH_N"/>
</dbReference>
<evidence type="ECO:0000256" key="3">
    <source>
        <dbReference type="ARBA" id="ARBA00023125"/>
    </source>
</evidence>
<dbReference type="Gene3D" id="3.40.190.10">
    <property type="entry name" value="Periplasmic binding protein-like II"/>
    <property type="match status" value="2"/>
</dbReference>
<keyword evidence="4" id="KW-0804">Transcription</keyword>
<dbReference type="GO" id="GO:0003700">
    <property type="term" value="F:DNA-binding transcription factor activity"/>
    <property type="evidence" value="ECO:0007669"/>
    <property type="project" value="InterPro"/>
</dbReference>
<evidence type="ECO:0000256" key="4">
    <source>
        <dbReference type="ARBA" id="ARBA00023163"/>
    </source>
</evidence>
<name>A0A081K7S0_9GAMM</name>
<feature type="domain" description="HTH lysR-type" evidence="5">
    <location>
        <begin position="6"/>
        <end position="63"/>
    </location>
</feature>